<reference evidence="1" key="1">
    <citation type="submission" date="2012-02" db="EMBL/GenBank/DDBJ databases">
        <title>The complete genome of Solitalea canadensis DSM 3403.</title>
        <authorList>
            <consortium name="US DOE Joint Genome Institute (JGI-PGF)"/>
            <person name="Lucas S."/>
            <person name="Copeland A."/>
            <person name="Lapidus A."/>
            <person name="Glavina del Rio T."/>
            <person name="Dalin E."/>
            <person name="Tice H."/>
            <person name="Bruce D."/>
            <person name="Goodwin L."/>
            <person name="Pitluck S."/>
            <person name="Peters L."/>
            <person name="Ovchinnikova G."/>
            <person name="Lu M."/>
            <person name="Kyrpides N."/>
            <person name="Mavromatis K."/>
            <person name="Ivanova N."/>
            <person name="Brettin T."/>
            <person name="Detter J.C."/>
            <person name="Han C."/>
            <person name="Larimer F."/>
            <person name="Land M."/>
            <person name="Hauser L."/>
            <person name="Markowitz V."/>
            <person name="Cheng J.-F."/>
            <person name="Hugenholtz P."/>
            <person name="Woyke T."/>
            <person name="Wu D."/>
            <person name="Spring S."/>
            <person name="Schroeder M."/>
            <person name="Kopitz M."/>
            <person name="Brambilla E."/>
            <person name="Klenk H.-P."/>
            <person name="Eisen J.A."/>
        </authorList>
    </citation>
    <scope>NUCLEOTIDE SEQUENCE</scope>
    <source>
        <strain evidence="1">DSM 3403</strain>
    </source>
</reference>
<accession>H8KTS2</accession>
<dbReference type="HOGENOM" id="CLU_1757619_0_0_10"/>
<sequence length="148" mass="17253">MKSRKYGFILVVILIFCLNYKDCFSQTMDSVRVYAVHMNILYRWSLTKALIPGAVEPIVLTDSNRLNKLYSSIIDSVRTGKGKKIKSNYPFDLRLYFEFFENGMVTKEIGFTAQNEMFVNRCLYPYDKQKLKCLDEYIPDLTVTLGVK</sequence>
<name>H8KTS2_SOLCM</name>
<proteinExistence type="predicted"/>
<gene>
    <name evidence="1" type="ordered locus">Solca_1575</name>
</gene>
<evidence type="ECO:0000313" key="1">
    <source>
        <dbReference type="EMBL" id="AFD06647.1"/>
    </source>
</evidence>
<dbReference type="STRING" id="929556.Solca_1575"/>
<dbReference type="AlphaFoldDB" id="H8KTS2"/>
<evidence type="ECO:0000313" key="2">
    <source>
        <dbReference type="Proteomes" id="UP000007590"/>
    </source>
</evidence>
<dbReference type="EMBL" id="CP003349">
    <property type="protein sequence ID" value="AFD06647.1"/>
    <property type="molecule type" value="Genomic_DNA"/>
</dbReference>
<organism evidence="1 2">
    <name type="scientific">Solitalea canadensis (strain ATCC 29591 / DSM 3403 / JCM 21819 / LMG 8368 / NBRC 15130 / NCIMB 12057 / USAM 9D)</name>
    <name type="common">Flexibacter canadensis</name>
    <dbReference type="NCBI Taxonomy" id="929556"/>
    <lineage>
        <taxon>Bacteria</taxon>
        <taxon>Pseudomonadati</taxon>
        <taxon>Bacteroidota</taxon>
        <taxon>Sphingobacteriia</taxon>
        <taxon>Sphingobacteriales</taxon>
        <taxon>Sphingobacteriaceae</taxon>
        <taxon>Solitalea</taxon>
    </lineage>
</organism>
<dbReference type="KEGG" id="scn:Solca_1575"/>
<dbReference type="Proteomes" id="UP000007590">
    <property type="component" value="Chromosome"/>
</dbReference>
<keyword evidence="2" id="KW-1185">Reference proteome</keyword>
<protein>
    <submittedName>
        <fullName evidence="1">Uncharacterized protein</fullName>
    </submittedName>
</protein>